<dbReference type="SUPFAM" id="SSF47986">
    <property type="entry name" value="DEATH domain"/>
    <property type="match status" value="1"/>
</dbReference>
<evidence type="ECO:0000313" key="2">
    <source>
        <dbReference type="EMBL" id="WAQ99526.1"/>
    </source>
</evidence>
<evidence type="ECO:0000259" key="1">
    <source>
        <dbReference type="PROSITE" id="PS50017"/>
    </source>
</evidence>
<gene>
    <name evidence="2" type="ORF">MAR_023899</name>
</gene>
<dbReference type="SUPFAM" id="SSF54236">
    <property type="entry name" value="Ubiquitin-like"/>
    <property type="match status" value="1"/>
</dbReference>
<sequence length="686" mass="79095">MAQHSTDTSSDEAQSARRDMNDSYYPSDILIPHTDIHRHAASILHPQSLYNEDFWTAPPTYYRSRLCSHTLDSIPMSEYPVIDMRNSRDFTRSKDHIQLKTNLSQTLIKKAVCERYHVTENFVEIVEYETKVESSPRKTLIIIVPKSTAGFCGLVLETYEDKDQRVPRIMCAHLPLGMVIHDLKRELKVFLNWKNLAICKDSKVLSDNSPLQEFQLEKLERLQVYQFDHQVIDFVYQSGQHCHYRYRVNVNLTKSVGQVKDRLRRQVGDELKKLQATDKMFLHFTVQEKLVEDDLCMGRVVERFGRDDHVGLHLSSENAISVTLKFNKPLKMKQRMLICKMVCSSAQLRGEIGKLVDHDQKSVKLTLNSKLMEECPDIGKKYGTEWQSGCTVSVGIKKHKTLRIKHPEDGRELVLKMYMLEPVSELKRKVSEAWNLNILNMSLICRGQRMLGSKLLMFYPIKNNMEIQLQLFPHRISFHVRIAFKKRWVKVVVDDSSVSTVDDLLRFCAHKYEYARKCSRAIFNGCCLHKNSSLQEENLKTNDQVVIVHFDQKIESNGELILIFMGREDGHTIMRCGSVVAGLLLHAAKKTKLQEPEHLDNGALPGDIHIVPEALPDDASKQLEVKETTLEQIEHEYRQLQEQAYKGLFNWTREKGKKATKNALIEALMKVHLTSVAEAINGHTTV</sequence>
<keyword evidence="3" id="KW-1185">Reference proteome</keyword>
<dbReference type="InterPro" id="IPR000488">
    <property type="entry name" value="Death_dom"/>
</dbReference>
<proteinExistence type="predicted"/>
<dbReference type="EMBL" id="CP111014">
    <property type="protein sequence ID" value="WAQ99526.1"/>
    <property type="molecule type" value="Genomic_DNA"/>
</dbReference>
<dbReference type="InterPro" id="IPR029071">
    <property type="entry name" value="Ubiquitin-like_domsf"/>
</dbReference>
<feature type="domain" description="Death" evidence="1">
    <location>
        <begin position="620"/>
        <end position="684"/>
    </location>
</feature>
<dbReference type="Pfam" id="PF00531">
    <property type="entry name" value="Death"/>
    <property type="match status" value="1"/>
</dbReference>
<organism evidence="2 3">
    <name type="scientific">Mya arenaria</name>
    <name type="common">Soft-shell clam</name>
    <dbReference type="NCBI Taxonomy" id="6604"/>
    <lineage>
        <taxon>Eukaryota</taxon>
        <taxon>Metazoa</taxon>
        <taxon>Spiralia</taxon>
        <taxon>Lophotrochozoa</taxon>
        <taxon>Mollusca</taxon>
        <taxon>Bivalvia</taxon>
        <taxon>Autobranchia</taxon>
        <taxon>Heteroconchia</taxon>
        <taxon>Euheterodonta</taxon>
        <taxon>Imparidentia</taxon>
        <taxon>Neoheterodontei</taxon>
        <taxon>Myida</taxon>
        <taxon>Myoidea</taxon>
        <taxon>Myidae</taxon>
        <taxon>Mya</taxon>
    </lineage>
</organism>
<reference evidence="2" key="1">
    <citation type="submission" date="2022-11" db="EMBL/GenBank/DDBJ databases">
        <title>Centuries of genome instability and evolution in soft-shell clam transmissible cancer (bioRxiv).</title>
        <authorList>
            <person name="Hart S.F.M."/>
            <person name="Yonemitsu M.A."/>
            <person name="Giersch R.M."/>
            <person name="Beal B.F."/>
            <person name="Arriagada G."/>
            <person name="Davis B.W."/>
            <person name="Ostrander E.A."/>
            <person name="Goff S.P."/>
            <person name="Metzger M.J."/>
        </authorList>
    </citation>
    <scope>NUCLEOTIDE SEQUENCE</scope>
    <source>
        <strain evidence="2">MELC-2E11</strain>
        <tissue evidence="2">Siphon/mantle</tissue>
    </source>
</reference>
<dbReference type="InterPro" id="IPR011029">
    <property type="entry name" value="DEATH-like_dom_sf"/>
</dbReference>
<name>A0ABY7DP99_MYAAR</name>
<dbReference type="Proteomes" id="UP001164746">
    <property type="component" value="Chromosome 3"/>
</dbReference>
<evidence type="ECO:0000313" key="3">
    <source>
        <dbReference type="Proteomes" id="UP001164746"/>
    </source>
</evidence>
<dbReference type="CDD" id="cd01670">
    <property type="entry name" value="Death"/>
    <property type="match status" value="1"/>
</dbReference>
<dbReference type="CDD" id="cd17039">
    <property type="entry name" value="Ubl_ubiquitin_like"/>
    <property type="match status" value="1"/>
</dbReference>
<dbReference type="PROSITE" id="PS50017">
    <property type="entry name" value="DEATH_DOMAIN"/>
    <property type="match status" value="1"/>
</dbReference>
<dbReference type="Gene3D" id="1.10.533.10">
    <property type="entry name" value="Death Domain, Fas"/>
    <property type="match status" value="1"/>
</dbReference>
<dbReference type="Gene3D" id="3.10.20.90">
    <property type="entry name" value="Phosphatidylinositol 3-kinase Catalytic Subunit, Chain A, domain 1"/>
    <property type="match status" value="1"/>
</dbReference>
<accession>A0ABY7DP99</accession>
<protein>
    <recommendedName>
        <fullName evidence="1">Death domain-containing protein</fullName>
    </recommendedName>
</protein>